<feature type="coiled-coil region" evidence="1">
    <location>
        <begin position="2"/>
        <end position="29"/>
    </location>
</feature>
<accession>A0A4V6BIB1</accession>
<dbReference type="AlphaFoldDB" id="A0A4V6BIB1"/>
<organism evidence="2 3">
    <name type="scientific">Dyadobacter frigoris</name>
    <dbReference type="NCBI Taxonomy" id="2576211"/>
    <lineage>
        <taxon>Bacteria</taxon>
        <taxon>Pseudomonadati</taxon>
        <taxon>Bacteroidota</taxon>
        <taxon>Cytophagia</taxon>
        <taxon>Cytophagales</taxon>
        <taxon>Spirosomataceae</taxon>
        <taxon>Dyadobacter</taxon>
    </lineage>
</organism>
<dbReference type="RefSeq" id="WP_137342836.1">
    <property type="nucleotide sequence ID" value="NZ_BSQH01000008.1"/>
</dbReference>
<sequence length="89" mass="10443">MQDQKEREIKELQEKIMAKRQQIEFDKTDMDLTTEYASENNENPEVSEDFKNVYDPAGNVIDTGELKEISVAESELIHLIDRLNKLRNE</sequence>
<protein>
    <submittedName>
        <fullName evidence="2">Uncharacterized protein</fullName>
    </submittedName>
</protein>
<dbReference type="EMBL" id="SZVO01000014">
    <property type="protein sequence ID" value="TKT88653.1"/>
    <property type="molecule type" value="Genomic_DNA"/>
</dbReference>
<evidence type="ECO:0000313" key="3">
    <source>
        <dbReference type="Proteomes" id="UP000304900"/>
    </source>
</evidence>
<dbReference type="Proteomes" id="UP000304900">
    <property type="component" value="Unassembled WGS sequence"/>
</dbReference>
<dbReference type="OrthoDB" id="965593at2"/>
<evidence type="ECO:0000256" key="1">
    <source>
        <dbReference type="SAM" id="Coils"/>
    </source>
</evidence>
<keyword evidence="1" id="KW-0175">Coiled coil</keyword>
<reference evidence="2 3" key="1">
    <citation type="submission" date="2019-05" db="EMBL/GenBank/DDBJ databases">
        <title>Dyadobacter AR-3-8 sp. nov., isolated from arctic soil.</title>
        <authorList>
            <person name="Chaudhary D.K."/>
        </authorList>
    </citation>
    <scope>NUCLEOTIDE SEQUENCE [LARGE SCALE GENOMIC DNA]</scope>
    <source>
        <strain evidence="2 3">AR-3-8</strain>
    </source>
</reference>
<name>A0A4V6BIB1_9BACT</name>
<evidence type="ECO:0000313" key="2">
    <source>
        <dbReference type="EMBL" id="TKT88653.1"/>
    </source>
</evidence>
<keyword evidence="3" id="KW-1185">Reference proteome</keyword>
<gene>
    <name evidence="2" type="ORF">FDK13_25430</name>
</gene>
<comment type="caution">
    <text evidence="2">The sequence shown here is derived from an EMBL/GenBank/DDBJ whole genome shotgun (WGS) entry which is preliminary data.</text>
</comment>
<proteinExistence type="predicted"/>